<accession>A0ABP0EGJ5</accession>
<proteinExistence type="predicted"/>
<evidence type="ECO:0000313" key="1">
    <source>
        <dbReference type="EMBL" id="CAK7912069.1"/>
    </source>
</evidence>
<keyword evidence="3" id="KW-1185">Reference proteome</keyword>
<gene>
    <name evidence="1" type="ORF">CAAN4_F05270</name>
    <name evidence="2" type="ORF">CAAN4_F05325</name>
</gene>
<reference evidence="2 3" key="1">
    <citation type="submission" date="2024-01" db="EMBL/GenBank/DDBJ databases">
        <authorList>
            <consortium name="Genoscope - CEA"/>
            <person name="William W."/>
        </authorList>
    </citation>
    <scope>NUCLEOTIDE SEQUENCE [LARGE SCALE GENOMIC DNA]</scope>
    <source>
        <strain evidence="2 3">29B2s-10</strain>
    </source>
</reference>
<dbReference type="Proteomes" id="UP001497600">
    <property type="component" value="Chromosome F"/>
</dbReference>
<evidence type="ECO:0000313" key="2">
    <source>
        <dbReference type="EMBL" id="CAK7912084.1"/>
    </source>
</evidence>
<evidence type="ECO:0000313" key="3">
    <source>
        <dbReference type="Proteomes" id="UP001497600"/>
    </source>
</evidence>
<dbReference type="EMBL" id="OZ004258">
    <property type="protein sequence ID" value="CAK7912069.1"/>
    <property type="molecule type" value="Genomic_DNA"/>
</dbReference>
<protein>
    <submittedName>
        <fullName evidence="2">Uncharacterized protein</fullName>
    </submittedName>
</protein>
<name>A0ABP0EGJ5_9ASCO</name>
<dbReference type="EMBL" id="OZ004258">
    <property type="protein sequence ID" value="CAK7912084.1"/>
    <property type="molecule type" value="Genomic_DNA"/>
</dbReference>
<sequence length="120" mass="14290">MSENGWYGTLLTERGITRGEVRRLFSPAISRFDRYYKTKYRDDYRVILQYFTMTHRRYLSASMDSTKQKSSIWITYCEQNAIFFFMLGHSWSWDPSAGMCKRDAAHQTFAGTNNFFIFLV</sequence>
<organism evidence="2 3">
    <name type="scientific">[Candida] anglica</name>
    <dbReference type="NCBI Taxonomy" id="148631"/>
    <lineage>
        <taxon>Eukaryota</taxon>
        <taxon>Fungi</taxon>
        <taxon>Dikarya</taxon>
        <taxon>Ascomycota</taxon>
        <taxon>Saccharomycotina</taxon>
        <taxon>Pichiomycetes</taxon>
        <taxon>Debaryomycetaceae</taxon>
        <taxon>Kurtzmaniella</taxon>
    </lineage>
</organism>